<evidence type="ECO:0000313" key="1">
    <source>
        <dbReference type="EMBL" id="CAB4625477.1"/>
    </source>
</evidence>
<name>A0A6J6ILQ5_9ZZZZ</name>
<sequence>MALKLGPNKLGELQVNLELAEPKTMPAIDRYTGVLFDALKLGDLTKQQLARAKESVFIQSSLFGLISALDEIPNYRLSAGAKLPGMNLRSIWASAHEGVWEHFRGELIVDLRSKSYSLLAPIPSWIESYEVAIVSEGSGGIRKALNHFNKQSKGNFIRAALTIAPKPIELGDLKKVAKLAGLKLEIKGKTLLLITQV</sequence>
<reference evidence="1" key="1">
    <citation type="submission" date="2020-05" db="EMBL/GenBank/DDBJ databases">
        <authorList>
            <person name="Chiriac C."/>
            <person name="Salcher M."/>
            <person name="Ghai R."/>
            <person name="Kavagutti S V."/>
        </authorList>
    </citation>
    <scope>NUCLEOTIDE SEQUENCE</scope>
</reference>
<dbReference type="EMBL" id="CAEZVM010000004">
    <property type="protein sequence ID" value="CAB4625477.1"/>
    <property type="molecule type" value="Genomic_DNA"/>
</dbReference>
<protein>
    <submittedName>
        <fullName evidence="1">Unannotated protein</fullName>
    </submittedName>
</protein>
<proteinExistence type="predicted"/>
<organism evidence="1">
    <name type="scientific">freshwater metagenome</name>
    <dbReference type="NCBI Taxonomy" id="449393"/>
    <lineage>
        <taxon>unclassified sequences</taxon>
        <taxon>metagenomes</taxon>
        <taxon>ecological metagenomes</taxon>
    </lineage>
</organism>
<dbReference type="PANTHER" id="PTHR30283:SF4">
    <property type="entry name" value="PEROXIDE STRESS RESISTANCE PROTEIN YAAA"/>
    <property type="match status" value="1"/>
</dbReference>
<dbReference type="InterPro" id="IPR005583">
    <property type="entry name" value="YaaA"/>
</dbReference>
<dbReference type="Pfam" id="PF03883">
    <property type="entry name" value="H2O2_YaaD"/>
    <property type="match status" value="1"/>
</dbReference>
<accession>A0A6J6ILQ5</accession>
<dbReference type="PANTHER" id="PTHR30283">
    <property type="entry name" value="PEROXIDE STRESS RESPONSE PROTEIN YAAA"/>
    <property type="match status" value="1"/>
</dbReference>
<dbReference type="GO" id="GO:0005829">
    <property type="term" value="C:cytosol"/>
    <property type="evidence" value="ECO:0007669"/>
    <property type="project" value="TreeGrafter"/>
</dbReference>
<dbReference type="AlphaFoldDB" id="A0A6J6ILQ5"/>
<dbReference type="GO" id="GO:0033194">
    <property type="term" value="P:response to hydroperoxide"/>
    <property type="evidence" value="ECO:0007669"/>
    <property type="project" value="TreeGrafter"/>
</dbReference>
<gene>
    <name evidence="1" type="ORF">UFOPK2032_00210</name>
</gene>